<dbReference type="InterPro" id="IPR007404">
    <property type="entry name" value="YdjM-like"/>
</dbReference>
<reference evidence="3" key="1">
    <citation type="journal article" date="2016" name="Syst. Appl. Microbiol.">
        <title>Thermococcus piezophilus sp. nov., a novel hyperthermophilic and piezophilic archaeon with a broad pressure range for growth, isolated from a deepest hydrothermal vent at the Mid-Cayman Rise.</title>
        <authorList>
            <person name="Dalmasso C."/>
            <person name="Oger P."/>
            <person name="Selva G."/>
            <person name="Courtine D."/>
            <person name="L'Haridon S."/>
            <person name="Garlaschelli A."/>
            <person name="Roussel E."/>
            <person name="Miyazaki J."/>
            <person name="Reveillaud J."/>
            <person name="Jebbar M."/>
            <person name="Takai K."/>
            <person name="Maignien L."/>
            <person name="Alain K."/>
        </authorList>
    </citation>
    <scope>NUCLEOTIDE SEQUENCE [LARGE SCALE GENOMIC DNA]</scope>
    <source>
        <strain evidence="3">CDGS</strain>
    </source>
</reference>
<sequence length="175" mass="18936">MNYEEHVLAGIITYPLAVAVALLLKNYGVPFHFTPIAMVLGYALYVLGSDLPDIDHPNALIHRGTKPIVSVLVGSVVYLRTVDMIHIGPEWENVLLAWIIGAVAGVVAWYGFTAIMPGHRGIVHSLLVAMVYGLLAFALSTFGLGMSTEEALFLGFAAFSGYTLHLILDRDVSLV</sequence>
<feature type="transmembrane region" description="Helical" evidence="1">
    <location>
        <begin position="6"/>
        <end position="24"/>
    </location>
</feature>
<evidence type="ECO:0000256" key="1">
    <source>
        <dbReference type="SAM" id="Phobius"/>
    </source>
</evidence>
<name>A0A172WG80_9EURY</name>
<dbReference type="Proteomes" id="UP000076969">
    <property type="component" value="Chromosome"/>
</dbReference>
<feature type="transmembrane region" description="Helical" evidence="1">
    <location>
        <begin position="31"/>
        <end position="48"/>
    </location>
</feature>
<evidence type="ECO:0000313" key="3">
    <source>
        <dbReference type="Proteomes" id="UP000076969"/>
    </source>
</evidence>
<dbReference type="AlphaFoldDB" id="A0A172WG80"/>
<dbReference type="Pfam" id="PF04307">
    <property type="entry name" value="YdjM"/>
    <property type="match status" value="1"/>
</dbReference>
<keyword evidence="2" id="KW-0378">Hydrolase</keyword>
<keyword evidence="1" id="KW-0472">Membrane</keyword>
<keyword evidence="1" id="KW-0812">Transmembrane</keyword>
<dbReference type="KEGG" id="tpie:A7C91_04145"/>
<dbReference type="STRING" id="1712654.A7C91_04145"/>
<gene>
    <name evidence="2" type="ORF">A7C91_04145</name>
</gene>
<feature type="transmembrane region" description="Helical" evidence="1">
    <location>
        <begin position="151"/>
        <end position="168"/>
    </location>
</feature>
<accession>A0A172WG80</accession>
<dbReference type="RefSeq" id="WP_068665167.1">
    <property type="nucleotide sequence ID" value="NZ_CP015520.1"/>
</dbReference>
<feature type="transmembrane region" description="Helical" evidence="1">
    <location>
        <begin position="122"/>
        <end position="144"/>
    </location>
</feature>
<keyword evidence="1" id="KW-1133">Transmembrane helix</keyword>
<proteinExistence type="predicted"/>
<dbReference type="GO" id="GO:0016787">
    <property type="term" value="F:hydrolase activity"/>
    <property type="evidence" value="ECO:0007669"/>
    <property type="project" value="UniProtKB-KW"/>
</dbReference>
<evidence type="ECO:0000313" key="2">
    <source>
        <dbReference type="EMBL" id="ANF22452.1"/>
    </source>
</evidence>
<organism evidence="2 3">
    <name type="scientific">Thermococcus piezophilus</name>
    <dbReference type="NCBI Taxonomy" id="1712654"/>
    <lineage>
        <taxon>Archaea</taxon>
        <taxon>Methanobacteriati</taxon>
        <taxon>Methanobacteriota</taxon>
        <taxon>Thermococci</taxon>
        <taxon>Thermococcales</taxon>
        <taxon>Thermococcaceae</taxon>
        <taxon>Thermococcus</taxon>
    </lineage>
</organism>
<dbReference type="GeneID" id="28495357"/>
<dbReference type="EMBL" id="CP015520">
    <property type="protein sequence ID" value="ANF22452.1"/>
    <property type="molecule type" value="Genomic_DNA"/>
</dbReference>
<keyword evidence="3" id="KW-1185">Reference proteome</keyword>
<dbReference type="OrthoDB" id="350145at2157"/>
<protein>
    <submittedName>
        <fullName evidence="2">Hydrolase</fullName>
    </submittedName>
</protein>
<feature type="transmembrane region" description="Helical" evidence="1">
    <location>
        <begin position="94"/>
        <end position="116"/>
    </location>
</feature>